<evidence type="ECO:0000313" key="1">
    <source>
        <dbReference type="EMBL" id="TGL58643.1"/>
    </source>
</evidence>
<sequence length="247" mass="27159">MNFEKLWQDGYFPRTEKLIREIAIIAKEGWSQATLSASPSWWGKMALSKTSGGGGGFILRKVAGGYEVSYANQGKYNYLAVIEKGRGSFDMKPSILASKRARMGKNGRYTIVPLSKEKGGEKISPSNSNINGLMTKIGSRKEPNAYGQTVTRNRYSYSRDQGMSGKGNVYETRQHQKDGSIQSSYTKFITVSESSNGFIYPAIKAQNNQAKIETVVKKALASNSLKSAVAKDIKGIISHLVKKYGSK</sequence>
<evidence type="ECO:0000313" key="2">
    <source>
        <dbReference type="Proteomes" id="UP000297567"/>
    </source>
</evidence>
<keyword evidence="2" id="KW-1185">Reference proteome</keyword>
<organism evidence="1 2">
    <name type="scientific">Leptospira jelokensis</name>
    <dbReference type="NCBI Taxonomy" id="2484931"/>
    <lineage>
        <taxon>Bacteria</taxon>
        <taxon>Pseudomonadati</taxon>
        <taxon>Spirochaetota</taxon>
        <taxon>Spirochaetia</taxon>
        <taxon>Leptospirales</taxon>
        <taxon>Leptospiraceae</taxon>
        <taxon>Leptospira</taxon>
    </lineage>
</organism>
<gene>
    <name evidence="1" type="ORF">EHQ62_17180</name>
</gene>
<dbReference type="AlphaFoldDB" id="A0A4Z1A2X4"/>
<accession>A0A4Z1A2X4</accession>
<name>A0A4Z1A2X4_9LEPT</name>
<proteinExistence type="predicted"/>
<comment type="caution">
    <text evidence="1">The sequence shown here is derived from an EMBL/GenBank/DDBJ whole genome shotgun (WGS) entry which is preliminary data.</text>
</comment>
<reference evidence="1" key="1">
    <citation type="journal article" date="2019" name="PLoS Negl. Trop. Dis.">
        <title>Revisiting the worldwide diversity of Leptospira species in the environment.</title>
        <authorList>
            <person name="Vincent A.T."/>
            <person name="Schiettekatte O."/>
            <person name="Bourhy P."/>
            <person name="Veyrier F.J."/>
            <person name="Picardeau M."/>
        </authorList>
    </citation>
    <scope>NUCLEOTIDE SEQUENCE [LARGE SCALE GENOMIC DNA]</scope>
    <source>
        <strain evidence="1">201702451</strain>
    </source>
</reference>
<dbReference type="Proteomes" id="UP000297567">
    <property type="component" value="Unassembled WGS sequence"/>
</dbReference>
<protein>
    <submittedName>
        <fullName evidence="1">Uncharacterized protein</fullName>
    </submittedName>
</protein>
<dbReference type="EMBL" id="RQGH01000035">
    <property type="protein sequence ID" value="TGL58643.1"/>
    <property type="molecule type" value="Genomic_DNA"/>
</dbReference>